<gene>
    <name evidence="3" type="ORF">MGL_1030</name>
</gene>
<dbReference type="STRING" id="425265.A8PW57"/>
<dbReference type="OrthoDB" id="428159at2759"/>
<feature type="domain" description="Intermembrane lipid transfer protein VPS13-like C-terminal" evidence="2">
    <location>
        <begin position="159"/>
        <end position="236"/>
    </location>
</feature>
<dbReference type="PANTHER" id="PTHR16166:SF93">
    <property type="entry name" value="INTERMEMBRANE LIPID TRANSFER PROTEIN VPS13"/>
    <property type="match status" value="1"/>
</dbReference>
<dbReference type="GO" id="GO:0045324">
    <property type="term" value="P:late endosome to vacuole transport"/>
    <property type="evidence" value="ECO:0007669"/>
    <property type="project" value="TreeGrafter"/>
</dbReference>
<dbReference type="GO" id="GO:0006623">
    <property type="term" value="P:protein targeting to vacuole"/>
    <property type="evidence" value="ECO:0007669"/>
    <property type="project" value="TreeGrafter"/>
</dbReference>
<dbReference type="RefSeq" id="XP_001731762.1">
    <property type="nucleotide sequence ID" value="XM_001731710.1"/>
</dbReference>
<dbReference type="KEGG" id="mgl:MGL_1030"/>
<evidence type="ECO:0000256" key="1">
    <source>
        <dbReference type="ARBA" id="ARBA00006545"/>
    </source>
</evidence>
<proteinExistence type="inferred from homology"/>
<dbReference type="GO" id="GO:0007005">
    <property type="term" value="P:mitochondrion organization"/>
    <property type="evidence" value="ECO:0007669"/>
    <property type="project" value="TreeGrafter"/>
</dbReference>
<comment type="caution">
    <text evidence="3">The sequence shown here is derived from an EMBL/GenBank/DDBJ whole genome shotgun (WGS) entry which is preliminary data.</text>
</comment>
<dbReference type="Proteomes" id="UP000008837">
    <property type="component" value="Unassembled WGS sequence"/>
</dbReference>
<dbReference type="GO" id="GO:0045053">
    <property type="term" value="P:protein retention in Golgi apparatus"/>
    <property type="evidence" value="ECO:0007669"/>
    <property type="project" value="TreeGrafter"/>
</dbReference>
<evidence type="ECO:0000313" key="3">
    <source>
        <dbReference type="EMBL" id="EDP44548.1"/>
    </source>
</evidence>
<dbReference type="EMBL" id="AAYY01000003">
    <property type="protein sequence ID" value="EDP44548.1"/>
    <property type="molecule type" value="Genomic_DNA"/>
</dbReference>
<name>A8PW57_MALGO</name>
<dbReference type="InParanoid" id="A8PW57"/>
<sequence length="361" mass="40289">MFYEPYYGLIMHGNRELGFGIARGASNFVKKTVFGVSDSVSKLTGSISKGLAAVTMDRDFQSRWRAKRFRNKPKHAFYGIATGANSFLTSVASGIEGLALRPLEGAEDGGASGFMQGLGRGLVGALTKPAAGAFDMASSITEGLRNTTLVFEQNSIDRVRLPRFIASDHVVRPFSEREALGQMWLQTMDAGRLVRDEYVAHINTPGPHGGATIMLTETRILYVRTAHLKALWEVRVVRSEHNLARKQWHFARTPRWGSRPLSHHSGRKHTSVAIPSDLRRRAEIQRRSCLDDRHPCILSCSSPILPVLFVFASCVTRNAWATLLRFRSLAQQRQSPYLHIRSSHPTDTHVSAHAQYHVIYT</sequence>
<comment type="similarity">
    <text evidence="1">Belongs to the VPS13 family.</text>
</comment>
<organism evidence="3 4">
    <name type="scientific">Malassezia globosa (strain ATCC MYA-4612 / CBS 7966)</name>
    <name type="common">Dandruff-associated fungus</name>
    <dbReference type="NCBI Taxonomy" id="425265"/>
    <lineage>
        <taxon>Eukaryota</taxon>
        <taxon>Fungi</taxon>
        <taxon>Dikarya</taxon>
        <taxon>Basidiomycota</taxon>
        <taxon>Ustilaginomycotina</taxon>
        <taxon>Malasseziomycetes</taxon>
        <taxon>Malasseziales</taxon>
        <taxon>Malasseziaceae</taxon>
        <taxon>Malassezia</taxon>
    </lineage>
</organism>
<dbReference type="PANTHER" id="PTHR16166">
    <property type="entry name" value="VACUOLAR PROTEIN SORTING-ASSOCIATED PROTEIN VPS13"/>
    <property type="match status" value="1"/>
</dbReference>
<dbReference type="Pfam" id="PF25037">
    <property type="entry name" value="VPS13_C"/>
    <property type="match status" value="1"/>
</dbReference>
<keyword evidence="4" id="KW-1185">Reference proteome</keyword>
<dbReference type="GeneID" id="5856067"/>
<dbReference type="InterPro" id="IPR026847">
    <property type="entry name" value="VPS13"/>
</dbReference>
<evidence type="ECO:0000259" key="2">
    <source>
        <dbReference type="Pfam" id="PF25037"/>
    </source>
</evidence>
<evidence type="ECO:0000313" key="4">
    <source>
        <dbReference type="Proteomes" id="UP000008837"/>
    </source>
</evidence>
<reference evidence="3 4" key="1">
    <citation type="journal article" date="2007" name="Proc. Natl. Acad. Sci. U.S.A.">
        <title>Dandruff-associated Malassezia genomes reveal convergent and divergent virulence traits shared with plant and human fungal pathogens.</title>
        <authorList>
            <person name="Xu J."/>
            <person name="Saunders C.W."/>
            <person name="Hu P."/>
            <person name="Grant R.A."/>
            <person name="Boekhout T."/>
            <person name="Kuramae E.E."/>
            <person name="Kronstad J.W."/>
            <person name="Deangelis Y.M."/>
            <person name="Reeder N.L."/>
            <person name="Johnstone K.R."/>
            <person name="Leland M."/>
            <person name="Fieno A.M."/>
            <person name="Begley W.M."/>
            <person name="Sun Y."/>
            <person name="Lacey M.P."/>
            <person name="Chaudhary T."/>
            <person name="Keough T."/>
            <person name="Chu L."/>
            <person name="Sears R."/>
            <person name="Yuan B."/>
            <person name="Dawson T.L.Jr."/>
        </authorList>
    </citation>
    <scope>NUCLEOTIDE SEQUENCE [LARGE SCALE GENOMIC DNA]</scope>
    <source>
        <strain evidence="4">ATCC MYA-4612 / CBS 7966</strain>
    </source>
</reference>
<accession>A8PW57</accession>
<dbReference type="AlphaFoldDB" id="A8PW57"/>
<dbReference type="InterPro" id="IPR056748">
    <property type="entry name" value="VPS13-like_C"/>
</dbReference>
<protein>
    <recommendedName>
        <fullName evidence="2">Intermembrane lipid transfer protein VPS13-like C-terminal domain-containing protein</fullName>
    </recommendedName>
</protein>
<dbReference type="VEuPathDB" id="FungiDB:MGL_1030"/>